<gene>
    <name evidence="6" type="ORF">OW255_05935</name>
</gene>
<evidence type="ECO:0000259" key="4">
    <source>
        <dbReference type="Pfam" id="PF20148"/>
    </source>
</evidence>
<dbReference type="SUPFAM" id="SSF69279">
    <property type="entry name" value="Phage tail proteins"/>
    <property type="match status" value="1"/>
</dbReference>
<protein>
    <submittedName>
        <fullName evidence="6">DUF6531 domain-containing protein</fullName>
    </submittedName>
</protein>
<feature type="region of interest" description="Disordered" evidence="2">
    <location>
        <begin position="354"/>
        <end position="380"/>
    </location>
</feature>
<evidence type="ECO:0000259" key="5">
    <source>
        <dbReference type="Pfam" id="PF25023"/>
    </source>
</evidence>
<dbReference type="InterPro" id="IPR006530">
    <property type="entry name" value="YD"/>
</dbReference>
<evidence type="ECO:0000256" key="2">
    <source>
        <dbReference type="SAM" id="MobiDB-lite"/>
    </source>
</evidence>
<dbReference type="InterPro" id="IPR050708">
    <property type="entry name" value="T6SS_VgrG/RHS"/>
</dbReference>
<feature type="domain" description="Teneurin-like YD-shell" evidence="5">
    <location>
        <begin position="852"/>
        <end position="946"/>
    </location>
</feature>
<name>A0ABY7AHN2_9FIRM</name>
<dbReference type="InterPro" id="IPR022385">
    <property type="entry name" value="Rhs_assc_core"/>
</dbReference>
<dbReference type="InterPro" id="IPR056823">
    <property type="entry name" value="TEN-like_YD-shell"/>
</dbReference>
<reference evidence="6" key="1">
    <citation type="submission" date="2022-11" db="EMBL/GenBank/DDBJ databases">
        <title>Lacrimispora xylanolytica sy1, complete genome.</title>
        <authorList>
            <person name="Choi S."/>
        </authorList>
    </citation>
    <scope>NUCLEOTIDE SEQUENCE</scope>
    <source>
        <strain evidence="6">Sy1</strain>
    </source>
</reference>
<feature type="domain" description="DUF6531" evidence="4">
    <location>
        <begin position="743"/>
        <end position="816"/>
    </location>
</feature>
<dbReference type="PANTHER" id="PTHR32305">
    <property type="match status" value="1"/>
</dbReference>
<evidence type="ECO:0000313" key="6">
    <source>
        <dbReference type="EMBL" id="WAJ25047.1"/>
    </source>
</evidence>
<dbReference type="Pfam" id="PF15652">
    <property type="entry name" value="Tox-SHH"/>
    <property type="match status" value="1"/>
</dbReference>
<organism evidence="6 7">
    <name type="scientific">Lacrimispora xylanolytica</name>
    <dbReference type="NCBI Taxonomy" id="29375"/>
    <lineage>
        <taxon>Bacteria</taxon>
        <taxon>Bacillati</taxon>
        <taxon>Bacillota</taxon>
        <taxon>Clostridia</taxon>
        <taxon>Lachnospirales</taxon>
        <taxon>Lachnospiraceae</taxon>
        <taxon>Lacrimispora</taxon>
    </lineage>
</organism>
<dbReference type="PANTHER" id="PTHR32305:SF15">
    <property type="entry name" value="PROTEIN RHSA-RELATED"/>
    <property type="match status" value="1"/>
</dbReference>
<evidence type="ECO:0000259" key="3">
    <source>
        <dbReference type="Pfam" id="PF15652"/>
    </source>
</evidence>
<dbReference type="Gene3D" id="3.55.50.10">
    <property type="entry name" value="Baseplate protein-like domains"/>
    <property type="match status" value="1"/>
</dbReference>
<dbReference type="RefSeq" id="WP_268115967.1">
    <property type="nucleotide sequence ID" value="NZ_CP113524.1"/>
</dbReference>
<dbReference type="InterPro" id="IPR028900">
    <property type="entry name" value="Tox-SHH_dom"/>
</dbReference>
<feature type="compositionally biased region" description="Gly residues" evidence="2">
    <location>
        <begin position="356"/>
        <end position="367"/>
    </location>
</feature>
<feature type="domain" description="Teneurin-like YD-shell" evidence="5">
    <location>
        <begin position="1824"/>
        <end position="2024"/>
    </location>
</feature>
<dbReference type="NCBIfam" id="TIGR01643">
    <property type="entry name" value="YD_repeat_2x"/>
    <property type="match status" value="4"/>
</dbReference>
<evidence type="ECO:0000313" key="7">
    <source>
        <dbReference type="Proteomes" id="UP001163115"/>
    </source>
</evidence>
<feature type="domain" description="Teneurin-like YD-shell" evidence="5">
    <location>
        <begin position="1689"/>
        <end position="1811"/>
    </location>
</feature>
<proteinExistence type="predicted"/>
<sequence length="2431" mass="275687">MILAYKELEIELSLEGIIQVETFRLTQTLNDHVFLTMKMLVSDEMAEQFVNMASVVPVVVREKETSGGQTVFQGKIETVYTRVEQGLSFLYLEAYSYTKDWDRKEKSRSFLDGSMTYMAVAGKVLKDYGTFDIKAEAGCDGVIPELLLQYEESDWVFLRRLASHFNTYLMVDAKSDCGKVYFGIPDIQIGTELQKEDYVLSKNMAHYTKVLRPDGVLSQEASQWCIRIRKFLQVGETVAFNKVSAIVIGMELYTLKGELVYEYTLSRREGLKREKEKNPRIYGMSIPATVKERSGNRVRVHFDIDPVYEPAAQLKYFTYAIESSSFYCMPVEGSRVHIYFPEHDEQSAVAVHAIGSGSGDSAGGGGSKNPDNKQFSDPSGSAMDMTKDYLSYAPDSSGSILLSLNKAGFMSLTGKDINIRTQKGMMAGGEIPVKNLMISGENKVVLQVGDSGDDIITLEDKTDVKSTLISHKADSHPQAVPSAAEITAELTKTDAADRDAQNAALTNTLIENKQKSKQKFLNGVLSIATVVGLTALTICTGGATAPLLVAAGVKAAFAVADVAEGLDGYSKVNSLDASRPSNFIRDTIFGGNEDAYNFASTITDIVFDVVSGKALTKAAKFGKFTKFMCPKSQVANVVSQMGGSLIFGGIKEYQISGRVDVKNMAFNAALGLFKGGTGNAIMGKAQNFAKTKVGKKIIGAGVQTVYGTAVDVTVDAALPGRKVDVLGSLKENFISSGLGQLFGEPVDAVSGAFLITASDYIIPDIQESIRLERRYNSTVKREGIMGVGWSFAYEGKLYQDGSKRHVILDSGHHLIFQWDGEKALNVTNGCGWFELVNDHEEWLVRDKKKHKTYRYASNGLLMSITDKNGQAMSFTYHGENLEKITTALNYEINVTMREGRLIQLTDTLGRTMQYRYEDGRLSDVVHMDQGITHYEYDANGYLTKAVDQAKVAYLENRYDANGRMVHQTLANGDIYQAEYMDEDRKVHVFSSVGNKNVTYQYGKEMQILSVYYEDGTYESYKYSETGYRICKKNRLGHETYWSYDCNGLITEEKQKNWLTTIYQYSETGDLIEKKDNAGRRFIYEYDDNHNLIKEKEKVSSPDEWFSTIYLYDRKGRLIEETDPLGKTTRYHYNEYEGKPSVITYPDGEEVHFEYDAMGRMMAEEDVCSRLEYGYNARNHRTMVRDGEGNESRYLYDGMGRLLAMYPPKAWKQQEGEYTYQYDFLDRRIDTIRPDGSHERQILDGEGNILKRIHPNSYANDMENGEGIVYDYDSDGNQIRIHHPDGGCERIFYDANGNRIKHVMPESYNAIKDDGEGWQYTYDDGGHLERVIGPDGSQQAEYTYDLLGNPTRKKDALGRTTWYTYDLKGQLCEVYRPFKEKDQEILYQRAAYTYDANGNKISEQRFGGYWSLDGQIREEGGNGLHLKFSYDKRDRLIRVEDGLGAVIQYRYDVQGKRIYEEKTISDEISQVIHYNYDKAGRLIEKKEELDSGLPAMKGEAKAAITRYYYDENGNRTRIQTPEGYEIFREYDSCDRLSLERTLDKQNGVDRTVQVSYDYAGNITKIVKQGKGSEVWKLDYQYDLKNRITHVKDCLGPVFRYEYDLNDRLEKENLVKGEQEAEKENSFQYSYDLYGNIILKTNGAGTILEQNQYHTDGHIYQKRTADGNELTYQYGIHGLETEVYTSRSRKEGKAAQSYRYDSNGRMTGIVDGNQNYTDMDTDSWGRIRSVQNADGGNESYTYNSMGLVTSTTDANGGVITYRYNSQGKVCEIIDQDGNSETFRYDREGRMILHVDRNGNRVKTVYNIDGNPVMERACDCNGGNEVIRSWEYDEIGNKKKAVAGGFCYTYEYRPDGKLMKKSSSGRLLVSCTYYKDGNLETLTDVSGHTVIYGYDRLGQLESICDKNGTEIVRYCHTPGGKLKEIHHGNGMHTIYEYDTDNNIVRLTLKKEDGSLISDFCYEYDLNGNRTLKSGKCILPGEENLREQRACYQYDSMNRLLEERYHDEPIRYIYDRCGNRLEKLDITGKEVYNYNRKNQLINRQHGAEKITWHYDQQGNNLEEISSEGKTEYNYNAFNQQTAVLKKDGQVQENHYDAEYLRAGVIENGRVSRLSYFNGELLTESDQDETVTNRYLLGYGVAAGWNYVNEGYHSYHLDEQNSTAYISDLGQRIKNSYQYDAFGGIRSNNEKIHSRIFYTGQQYDEVTGQYYLRARYYNPVVGRFMQEDVYRGDGLNLYAYCHNNPMIYCDPSGFAYSLNDVLSALKTDSNGNRYVLNHDHDTAIKYGYTSPDDFSGTLQSHHGLQQKWASSNLSAYGYNPDLAPTITLETNANGVKNLPHTLITNQQNSYNRENGSTSGTLQERLVLGAQQQIKAGVSKDVVMQDLENNYKMIDKLNRNNADKIASGNLESLTYSRKEIESSIEGHNDKPKSEKCP</sequence>
<keyword evidence="7" id="KW-1185">Reference proteome</keyword>
<dbReference type="EMBL" id="CP113524">
    <property type="protein sequence ID" value="WAJ25047.1"/>
    <property type="molecule type" value="Genomic_DNA"/>
</dbReference>
<dbReference type="Gene3D" id="2.180.10.10">
    <property type="entry name" value="RHS repeat-associated core"/>
    <property type="match status" value="5"/>
</dbReference>
<accession>A0ABY7AHN2</accession>
<feature type="domain" description="Tox-SHH" evidence="3">
    <location>
        <begin position="2291"/>
        <end position="2387"/>
    </location>
</feature>
<dbReference type="Proteomes" id="UP001163115">
    <property type="component" value="Chromosome"/>
</dbReference>
<dbReference type="Pfam" id="PF25023">
    <property type="entry name" value="TEN_YD-shell"/>
    <property type="match status" value="4"/>
</dbReference>
<dbReference type="NCBIfam" id="TIGR03696">
    <property type="entry name" value="Rhs_assc_core"/>
    <property type="match status" value="1"/>
</dbReference>
<evidence type="ECO:0000256" key="1">
    <source>
        <dbReference type="ARBA" id="ARBA00022737"/>
    </source>
</evidence>
<keyword evidence="1" id="KW-0677">Repeat</keyword>
<dbReference type="InterPro" id="IPR045351">
    <property type="entry name" value="DUF6531"/>
</dbReference>
<dbReference type="Pfam" id="PF20148">
    <property type="entry name" value="DUF6531"/>
    <property type="match status" value="1"/>
</dbReference>
<feature type="domain" description="Teneurin-like YD-shell" evidence="5">
    <location>
        <begin position="1108"/>
        <end position="1236"/>
    </location>
</feature>